<proteinExistence type="predicted"/>
<comment type="caution">
    <text evidence="1">The sequence shown here is derived from an EMBL/GenBank/DDBJ whole genome shotgun (WGS) entry which is preliminary data.</text>
</comment>
<keyword evidence="2" id="KW-1185">Reference proteome</keyword>
<dbReference type="EMBL" id="VRKQ01000018">
    <property type="protein sequence ID" value="TXG35415.1"/>
    <property type="molecule type" value="Genomic_DNA"/>
</dbReference>
<dbReference type="RefSeq" id="WP_147769759.1">
    <property type="nucleotide sequence ID" value="NZ_CANNCE010000004.1"/>
</dbReference>
<name>A0A5C7GEM7_9FLAO</name>
<dbReference type="Proteomes" id="UP000321080">
    <property type="component" value="Unassembled WGS sequence"/>
</dbReference>
<dbReference type="OrthoDB" id="1435237at2"/>
<reference evidence="1 2" key="1">
    <citation type="submission" date="2019-08" db="EMBL/GenBank/DDBJ databases">
        <title>Seonamhaeicola sediminis sp. nov., isolated from marine sediment.</title>
        <authorList>
            <person name="Cao W.R."/>
        </authorList>
    </citation>
    <scope>NUCLEOTIDE SEQUENCE [LARGE SCALE GENOMIC DNA]</scope>
    <source>
        <strain evidence="1 2">1505</strain>
    </source>
</reference>
<accession>A0A5C7GEM7</accession>
<organism evidence="1 2">
    <name type="scientific">Seonamhaeicola maritimus</name>
    <dbReference type="NCBI Taxonomy" id="2591822"/>
    <lineage>
        <taxon>Bacteria</taxon>
        <taxon>Pseudomonadati</taxon>
        <taxon>Bacteroidota</taxon>
        <taxon>Flavobacteriia</taxon>
        <taxon>Flavobacteriales</taxon>
        <taxon>Flavobacteriaceae</taxon>
    </lineage>
</organism>
<dbReference type="PROSITE" id="PS51257">
    <property type="entry name" value="PROKAR_LIPOPROTEIN"/>
    <property type="match status" value="1"/>
</dbReference>
<gene>
    <name evidence="1" type="ORF">FUA22_16880</name>
</gene>
<evidence type="ECO:0000313" key="1">
    <source>
        <dbReference type="EMBL" id="TXG35415.1"/>
    </source>
</evidence>
<evidence type="ECO:0000313" key="2">
    <source>
        <dbReference type="Proteomes" id="UP000321080"/>
    </source>
</evidence>
<protein>
    <submittedName>
        <fullName evidence="1">Uncharacterized protein</fullName>
    </submittedName>
</protein>
<dbReference type="AlphaFoldDB" id="A0A5C7GEM7"/>
<sequence length="141" mass="16687">MKQYISILLLIAMFSFTACEDILECIINVRPELQNRDLEVGYVNQYYFDSILAEIKNEPFDDGYDYYFNVSGHIPKGLEVYYEYREVIFEGVPQESGRFTIRVSLDVDAINEYYYDEYGNERYHDPLCTDNTSKVYTLVVR</sequence>